<evidence type="ECO:0000313" key="15">
    <source>
        <dbReference type="EMBL" id="OVF08487.1"/>
    </source>
</evidence>
<evidence type="ECO:0000256" key="14">
    <source>
        <dbReference type="PIRNR" id="PIRNR028810"/>
    </source>
</evidence>
<keyword evidence="11 14" id="KW-0472">Membrane</keyword>
<dbReference type="GO" id="GO:0006488">
    <property type="term" value="P:dolichol-linked oligosaccharide biosynthetic process"/>
    <property type="evidence" value="ECO:0007669"/>
    <property type="project" value="UniProtKB-UniRule"/>
</dbReference>
<comment type="pathway">
    <text evidence="2">Protein modification; protein glycosylation.</text>
</comment>
<evidence type="ECO:0000256" key="11">
    <source>
        <dbReference type="ARBA" id="ARBA00023136"/>
    </source>
</evidence>
<keyword evidence="8 14" id="KW-0812">Transmembrane</keyword>
<evidence type="ECO:0000256" key="9">
    <source>
        <dbReference type="ARBA" id="ARBA00022824"/>
    </source>
</evidence>
<feature type="transmembrane region" description="Helical" evidence="14">
    <location>
        <begin position="412"/>
        <end position="431"/>
    </location>
</feature>
<feature type="transmembrane region" description="Helical" evidence="14">
    <location>
        <begin position="119"/>
        <end position="146"/>
    </location>
</feature>
<comment type="caution">
    <text evidence="15">The sequence shown here is derived from an EMBL/GenBank/DDBJ whole genome shotgun (WGS) entry which is preliminary data.</text>
</comment>
<dbReference type="AlphaFoldDB" id="A0AA91Q0F4"/>
<dbReference type="PIRSF" id="PIRSF028810">
    <property type="entry name" value="Alpha1_2_glucosyltferase_Alg10"/>
    <property type="match status" value="1"/>
</dbReference>
<evidence type="ECO:0000256" key="12">
    <source>
        <dbReference type="ARBA" id="ARBA00044727"/>
    </source>
</evidence>
<evidence type="ECO:0000256" key="13">
    <source>
        <dbReference type="ARBA" id="ARBA00048064"/>
    </source>
</evidence>
<keyword evidence="10 14" id="KW-1133">Transmembrane helix</keyword>
<reference evidence="15 16" key="1">
    <citation type="submission" date="2017-04" db="EMBL/GenBank/DDBJ databases">
        <title>Draft genome of the yeast Clavispora lusitaniae type strain CBS 6936.</title>
        <authorList>
            <person name="Durrens P."/>
            <person name="Klopp C."/>
            <person name="Biteau N."/>
            <person name="Fitton-Ouhabi V."/>
            <person name="Dementhon K."/>
            <person name="Accoceberry I."/>
            <person name="Sherman D.J."/>
            <person name="Noel T."/>
        </authorList>
    </citation>
    <scope>NUCLEOTIDE SEQUENCE [LARGE SCALE GENOMIC DNA]</scope>
    <source>
        <strain evidence="15 16">CBS 6936</strain>
    </source>
</reference>
<dbReference type="Pfam" id="PF04922">
    <property type="entry name" value="DIE2_ALG10"/>
    <property type="match status" value="1"/>
</dbReference>
<keyword evidence="7" id="KW-0808">Transferase</keyword>
<evidence type="ECO:0000256" key="4">
    <source>
        <dbReference type="ARBA" id="ARBA00011967"/>
    </source>
</evidence>
<comment type="catalytic activity">
    <reaction evidence="13">
        <text>an alpha-D-Glc-(1-&gt;3)-alpha-D-Glc-(1-&gt;3)-alpha-D-Man-(1-&gt;2)-alpha-D-Man-(1-&gt;2)-alpha-D-Man-(1-&gt;3)-[alpha-D-Man-(1-&gt;2)-alpha-D-Man-(1-&gt;3)-[alpha-D-Man-(1-&gt;2)-alpha-D-Man-(1-&gt;6)]-alpha-D-Man-(1-&gt;6)]-beta-D-Man-(1-&gt;4)-beta-D-GlcNAc-(1-&gt;4)-alpha-D-GlcNAc-diphospho-di-trans,poly-cis-dolichol + a di-trans,poly-cis-dolichyl beta-D-glucosyl phosphate = a alpha-D-Glc-(1-&gt;2)-alpha-D-Glc-(1-&gt;3)-alpha-D-Glc-(1-&gt;3)-alpha-D-Man-(1-&gt;2)-alpha-D-Man-(1-&gt;2)-alpha-D-Man-(1-&gt;3)-[alpha-D-Man-(1-&gt;2)-alpha-D-Man-(1-&gt;3)-[alpha-D-Man-(1-&gt;2)-alpha-D-Man-(1-&gt;6)]-alpha-D-Man-(1-&gt;6)]-beta-D-Man-(1-&gt;4)-beta-D-GlcNAc-(1-&gt;4)-alpha-D-GlcNAc-diphospho-di-trans,poly-cis-dolichol + a di-trans,poly-cis-dolichyl phosphate + H(+)</text>
        <dbReference type="Rhea" id="RHEA:29543"/>
        <dbReference type="Rhea" id="RHEA-COMP:19498"/>
        <dbReference type="Rhea" id="RHEA-COMP:19502"/>
        <dbReference type="Rhea" id="RHEA-COMP:19512"/>
        <dbReference type="Rhea" id="RHEA-COMP:19522"/>
        <dbReference type="ChEBI" id="CHEBI:15378"/>
        <dbReference type="ChEBI" id="CHEBI:57525"/>
        <dbReference type="ChEBI" id="CHEBI:57683"/>
        <dbReference type="ChEBI" id="CHEBI:132522"/>
        <dbReference type="ChEBI" id="CHEBI:132523"/>
        <dbReference type="EC" id="2.4.1.256"/>
    </reaction>
    <physiologicalReaction direction="left-to-right" evidence="13">
        <dbReference type="Rhea" id="RHEA:29544"/>
    </physiologicalReaction>
</comment>
<dbReference type="GO" id="GO:0005789">
    <property type="term" value="C:endoplasmic reticulum membrane"/>
    <property type="evidence" value="ECO:0007669"/>
    <property type="project" value="UniProtKB-SubCell"/>
</dbReference>
<evidence type="ECO:0000256" key="2">
    <source>
        <dbReference type="ARBA" id="ARBA00004922"/>
    </source>
</evidence>
<comment type="similarity">
    <text evidence="3 14">Belongs to the ALG10 glucosyltransferase family.</text>
</comment>
<feature type="transmembrane region" description="Helical" evidence="14">
    <location>
        <begin position="166"/>
        <end position="184"/>
    </location>
</feature>
<evidence type="ECO:0000256" key="7">
    <source>
        <dbReference type="ARBA" id="ARBA00022679"/>
    </source>
</evidence>
<dbReference type="PANTHER" id="PTHR12989:SF10">
    <property type="entry name" value="DOL-P-GLC:GLC(2)MAN(9)GLCNAC(2)-PP-DOL ALPHA-1,2-GLUCOSYLTRANSFERASE-RELATED"/>
    <property type="match status" value="1"/>
</dbReference>
<feature type="transmembrane region" description="Helical" evidence="14">
    <location>
        <begin position="62"/>
        <end position="80"/>
    </location>
</feature>
<sequence length="444" mass="50532">MPDLPSLVVPFFTSMTAYIAACMRTYVPLPFIDEYFHLRQAQAYCASDYAVWDPKITTPPGLYVLGAIWARVLAAWGVSAPCGTTMLRALNLLGGTLVLPLALQGALERNYWKTNIAALPLLYTYFFLFYTDVWSTIFVVWAILAVTTFPTAKGAIICNVAAFASMWFRQTNVIWLAFAAVVFVDRRRKRQASFVAELKSFFSQCLRDWPLLLPFAINIGLFAAFVVYNEGITFGDKDNHKVTVHGTQIFYCNAFLAVMLAPLWFSWSTAKSYIRFAVTGRNGVNTVFTAVAFAVIYFIIVNLSVVHPFLLADNRHYTFYIFRKIIRRPYANFLLVPAYHFSTWVVFHLFLKSQSASSLTLGPMGILAWAGACVLTLVPSPLFEPRYYILPLVTLRLFTKPDPGTRTHMLEFVWYSLINALVFIVFFSYEFSWPTELAPQRIIW</sequence>
<feature type="transmembrane region" description="Helical" evidence="14">
    <location>
        <begin position="6"/>
        <end position="27"/>
    </location>
</feature>
<feature type="transmembrane region" description="Helical" evidence="14">
    <location>
        <begin position="209"/>
        <end position="228"/>
    </location>
</feature>
<comment type="subcellular location">
    <subcellularLocation>
        <location evidence="1">Endoplasmic reticulum membrane</location>
        <topology evidence="1">Multi-pass membrane protein</topology>
    </subcellularLocation>
</comment>
<dbReference type="EMBL" id="LYUB02000008">
    <property type="protein sequence ID" value="OVF08487.1"/>
    <property type="molecule type" value="Genomic_DNA"/>
</dbReference>
<dbReference type="Proteomes" id="UP000195602">
    <property type="component" value="Unassembled WGS sequence"/>
</dbReference>
<name>A0AA91Q0F4_CLALS</name>
<evidence type="ECO:0000256" key="6">
    <source>
        <dbReference type="ARBA" id="ARBA00022676"/>
    </source>
</evidence>
<feature type="transmembrane region" description="Helical" evidence="14">
    <location>
        <begin position="287"/>
        <end position="310"/>
    </location>
</feature>
<dbReference type="EC" id="2.4.1.256" evidence="4 14"/>
<feature type="transmembrane region" description="Helical" evidence="14">
    <location>
        <begin position="248"/>
        <end position="267"/>
    </location>
</feature>
<feature type="transmembrane region" description="Helical" evidence="14">
    <location>
        <begin position="330"/>
        <end position="351"/>
    </location>
</feature>
<gene>
    <name evidence="15" type="ORF">A9F13_08g01925</name>
</gene>
<protein>
    <recommendedName>
        <fullName evidence="5 14">Dol-P-Glc:Glc(2)Man(9)GlcNAc(2)-PP-Dol alpha-1,2-glucosyltransferase</fullName>
        <ecNumber evidence="4 14">2.4.1.256</ecNumber>
    </recommendedName>
</protein>
<organism evidence="15 16">
    <name type="scientific">Clavispora lusitaniae</name>
    <name type="common">Candida lusitaniae</name>
    <dbReference type="NCBI Taxonomy" id="36911"/>
    <lineage>
        <taxon>Eukaryota</taxon>
        <taxon>Fungi</taxon>
        <taxon>Dikarya</taxon>
        <taxon>Ascomycota</taxon>
        <taxon>Saccharomycotina</taxon>
        <taxon>Pichiomycetes</taxon>
        <taxon>Metschnikowiaceae</taxon>
        <taxon>Clavispora</taxon>
    </lineage>
</organism>
<feature type="transmembrane region" description="Helical" evidence="14">
    <location>
        <begin position="86"/>
        <end position="107"/>
    </location>
</feature>
<evidence type="ECO:0000256" key="5">
    <source>
        <dbReference type="ARBA" id="ARBA00018512"/>
    </source>
</evidence>
<accession>A0AA91Q0F4</accession>
<dbReference type="PANTHER" id="PTHR12989">
    <property type="entry name" value="ALPHA-1,2-GLUCOSYLTRANSFERASE ALG10"/>
    <property type="match status" value="1"/>
</dbReference>
<evidence type="ECO:0000313" key="16">
    <source>
        <dbReference type="Proteomes" id="UP000195602"/>
    </source>
</evidence>
<keyword evidence="6 14" id="KW-0328">Glycosyltransferase</keyword>
<dbReference type="InterPro" id="IPR016900">
    <property type="entry name" value="Alg10"/>
</dbReference>
<keyword evidence="9" id="KW-0256">Endoplasmic reticulum</keyword>
<evidence type="ECO:0000256" key="8">
    <source>
        <dbReference type="ARBA" id="ARBA00022692"/>
    </source>
</evidence>
<evidence type="ECO:0000256" key="1">
    <source>
        <dbReference type="ARBA" id="ARBA00004477"/>
    </source>
</evidence>
<evidence type="ECO:0000256" key="3">
    <source>
        <dbReference type="ARBA" id="ARBA00010600"/>
    </source>
</evidence>
<dbReference type="GO" id="GO:0106073">
    <property type="term" value="F:dolichyl pyrophosphate Glc2Man9GlcNAc2 alpha-1,2-glucosyltransferase activity"/>
    <property type="evidence" value="ECO:0007669"/>
    <property type="project" value="UniProtKB-UniRule"/>
</dbReference>
<dbReference type="KEGG" id="clus:A9F13_08g01925"/>
<feature type="transmembrane region" description="Helical" evidence="14">
    <location>
        <begin position="358"/>
        <end position="378"/>
    </location>
</feature>
<proteinExistence type="inferred from homology"/>
<evidence type="ECO:0000256" key="10">
    <source>
        <dbReference type="ARBA" id="ARBA00022989"/>
    </source>
</evidence>
<comment type="function">
    <text evidence="12">Dol-P-Glc:Glc(2)Man(9)GlcNAc(2)-PP-Dol alpha-1,2-glucosyltransferase that operates in the biosynthetic pathway of dolichol-linked oligosaccharides, the glycan precursors employed in protein asparagine (N)-glycosylation. The assembly of dolichol-linked oligosaccharides begins on the cytosolic side of the endoplasmic reticulum membrane and finishes in its lumen. The sequential addition of sugars to dolichol pyrophosphate produces dolichol-linked oligosaccharides containing fourteen sugars, including two GlcNAcs, nine mannoses and three glucoses. Once assembled, the oligosaccharide is transferred from the lipid to nascent proteins by oligosaccharyltransferases. In the lumen of the endoplasmic reticulum, adds the third and last glucose residue from dolichyl phosphate glucose (Dol-P-Glc) onto the lipid-linked oligosaccharide intermediate Glc(2)Man(9)GlcNAc(2)-PP-Dol to produce Glc(3)Man(9)GlcNAc(2)-PP-Dol.</text>
</comment>